<organism evidence="2">
    <name type="scientific">Tanacetum cinerariifolium</name>
    <name type="common">Dalmatian daisy</name>
    <name type="synonym">Chrysanthemum cinerariifolium</name>
    <dbReference type="NCBI Taxonomy" id="118510"/>
    <lineage>
        <taxon>Eukaryota</taxon>
        <taxon>Viridiplantae</taxon>
        <taxon>Streptophyta</taxon>
        <taxon>Embryophyta</taxon>
        <taxon>Tracheophyta</taxon>
        <taxon>Spermatophyta</taxon>
        <taxon>Magnoliopsida</taxon>
        <taxon>eudicotyledons</taxon>
        <taxon>Gunneridae</taxon>
        <taxon>Pentapetalae</taxon>
        <taxon>asterids</taxon>
        <taxon>campanulids</taxon>
        <taxon>Asterales</taxon>
        <taxon>Asteraceae</taxon>
        <taxon>Asteroideae</taxon>
        <taxon>Anthemideae</taxon>
        <taxon>Anthemidinae</taxon>
        <taxon>Tanacetum</taxon>
    </lineage>
</organism>
<feature type="region of interest" description="Disordered" evidence="1">
    <location>
        <begin position="179"/>
        <end position="244"/>
    </location>
</feature>
<evidence type="ECO:0008006" key="3">
    <source>
        <dbReference type="Google" id="ProtNLM"/>
    </source>
</evidence>
<sequence>IHEEFRTSSGPSDSGGNPPPVTIHTWLERFNKQKPRSFEKATAPVDAKNWISHMEKIFDVMGCEDAFKTRLAVYKFEGNALAWWKAYKQAKGGDAWLITERLKREYHSIRQTNSETSTEFMQRFLRLAGFLGEVAVTEDEQAKNFQWGLRKSTLNPLMCMPFTNVAQVANAARDYEILHERDDDDAERPDKRQKSGDRHQPTSRQSSHRNHGHNNDRQGSDRRSGGDNHRSSNNYSGSNNRLKF</sequence>
<proteinExistence type="predicted"/>
<evidence type="ECO:0000313" key="2">
    <source>
        <dbReference type="EMBL" id="GFC59400.1"/>
    </source>
</evidence>
<accession>A0A699Q2K1</accession>
<comment type="caution">
    <text evidence="2">The sequence shown here is derived from an EMBL/GenBank/DDBJ whole genome shotgun (WGS) entry which is preliminary data.</text>
</comment>
<reference evidence="2" key="1">
    <citation type="journal article" date="2019" name="Sci. Rep.">
        <title>Draft genome of Tanacetum cinerariifolium, the natural source of mosquito coil.</title>
        <authorList>
            <person name="Yamashiro T."/>
            <person name="Shiraishi A."/>
            <person name="Satake H."/>
            <person name="Nakayama K."/>
        </authorList>
    </citation>
    <scope>NUCLEOTIDE SEQUENCE</scope>
</reference>
<feature type="region of interest" description="Disordered" evidence="1">
    <location>
        <begin position="1"/>
        <end position="20"/>
    </location>
</feature>
<dbReference type="AlphaFoldDB" id="A0A699Q2K1"/>
<feature type="compositionally biased region" description="Low complexity" evidence="1">
    <location>
        <begin position="231"/>
        <end position="244"/>
    </location>
</feature>
<gene>
    <name evidence="2" type="ORF">Tci_831370</name>
</gene>
<evidence type="ECO:0000256" key="1">
    <source>
        <dbReference type="SAM" id="MobiDB-lite"/>
    </source>
</evidence>
<dbReference type="EMBL" id="BKCJ010981446">
    <property type="protein sequence ID" value="GFC59400.1"/>
    <property type="molecule type" value="Genomic_DNA"/>
</dbReference>
<protein>
    <recommendedName>
        <fullName evidence="3">Zinc finger, CCHC-type, retrotransposon Gag domain protein</fullName>
    </recommendedName>
</protein>
<feature type="compositionally biased region" description="Basic and acidic residues" evidence="1">
    <location>
        <begin position="188"/>
        <end position="200"/>
    </location>
</feature>
<feature type="compositionally biased region" description="Basic and acidic residues" evidence="1">
    <location>
        <begin position="213"/>
        <end position="230"/>
    </location>
</feature>
<name>A0A699Q2K1_TANCI</name>
<feature type="non-terminal residue" evidence="2">
    <location>
        <position position="1"/>
    </location>
</feature>